<reference evidence="14" key="2">
    <citation type="submission" date="2023-04" db="EMBL/GenBank/DDBJ databases">
        <authorList>
            <person name="Bruccoleri R.E."/>
            <person name="Oakeley E.J."/>
            <person name="Faust A.-M."/>
            <person name="Dessus-Babus S."/>
            <person name="Altorfer M."/>
            <person name="Burckhardt D."/>
            <person name="Oertli M."/>
            <person name="Naumann U."/>
            <person name="Petersen F."/>
            <person name="Wong J."/>
        </authorList>
    </citation>
    <scope>NUCLEOTIDE SEQUENCE</scope>
    <source>
        <strain evidence="14">GSM-AAB239-AS_SAM_17_03QT</strain>
        <tissue evidence="14">Leaf</tissue>
    </source>
</reference>
<dbReference type="InterPro" id="IPR050259">
    <property type="entry name" value="SDR"/>
</dbReference>
<dbReference type="GO" id="GO:0008667">
    <property type="term" value="F:2,3-dihydro-2,3-dihydroxybenzoate dehydrogenase activity"/>
    <property type="evidence" value="ECO:0007669"/>
    <property type="project" value="InterPro"/>
</dbReference>
<evidence type="ECO:0000256" key="9">
    <source>
        <dbReference type="ARBA" id="ARBA00022832"/>
    </source>
</evidence>
<keyword evidence="12" id="KW-0275">Fatty acid biosynthesis</keyword>
<dbReference type="GO" id="GO:0016760">
    <property type="term" value="F:cellulose synthase (UDP-forming) activity"/>
    <property type="evidence" value="ECO:0007669"/>
    <property type="project" value="InterPro"/>
</dbReference>
<evidence type="ECO:0000256" key="12">
    <source>
        <dbReference type="ARBA" id="ARBA00023160"/>
    </source>
</evidence>
<evidence type="ECO:0000313" key="14">
    <source>
        <dbReference type="EMBL" id="KAJ6802983.1"/>
    </source>
</evidence>
<dbReference type="GO" id="GO:0030244">
    <property type="term" value="P:cellulose biosynthetic process"/>
    <property type="evidence" value="ECO:0007669"/>
    <property type="project" value="InterPro"/>
</dbReference>
<keyword evidence="11" id="KW-0472">Membrane</keyword>
<comment type="subcellular location">
    <subcellularLocation>
        <location evidence="1">Endomembrane system</location>
    </subcellularLocation>
</comment>
<evidence type="ECO:0000256" key="7">
    <source>
        <dbReference type="ARBA" id="ARBA00022679"/>
    </source>
</evidence>
<evidence type="ECO:0000256" key="13">
    <source>
        <dbReference type="ARBA" id="ARBA00048508"/>
    </source>
</evidence>
<dbReference type="GO" id="GO:0012505">
    <property type="term" value="C:endomembrane system"/>
    <property type="evidence" value="ECO:0007669"/>
    <property type="project" value="UniProtKB-SubCell"/>
</dbReference>
<comment type="catalytic activity">
    <reaction evidence="13">
        <text>a (3R)-hydroxyacyl-[ACP] + NADP(+) = a 3-oxoacyl-[ACP] + NADPH + H(+)</text>
        <dbReference type="Rhea" id="RHEA:17397"/>
        <dbReference type="Rhea" id="RHEA-COMP:9916"/>
        <dbReference type="Rhea" id="RHEA-COMP:9945"/>
        <dbReference type="ChEBI" id="CHEBI:15378"/>
        <dbReference type="ChEBI" id="CHEBI:57783"/>
        <dbReference type="ChEBI" id="CHEBI:58349"/>
        <dbReference type="ChEBI" id="CHEBI:78776"/>
        <dbReference type="ChEBI" id="CHEBI:78827"/>
        <dbReference type="EC" id="1.1.1.100"/>
    </reaction>
</comment>
<evidence type="ECO:0000256" key="1">
    <source>
        <dbReference type="ARBA" id="ARBA00004308"/>
    </source>
</evidence>
<comment type="caution">
    <text evidence="14">The sequence shown here is derived from an EMBL/GenBank/DDBJ whole genome shotgun (WGS) entry which is preliminary data.</text>
</comment>
<evidence type="ECO:0000256" key="10">
    <source>
        <dbReference type="ARBA" id="ARBA00022989"/>
    </source>
</evidence>
<gene>
    <name evidence="14" type="ORF">M6B38_190195</name>
</gene>
<organism evidence="14 15">
    <name type="scientific">Iris pallida</name>
    <name type="common">Sweet iris</name>
    <dbReference type="NCBI Taxonomy" id="29817"/>
    <lineage>
        <taxon>Eukaryota</taxon>
        <taxon>Viridiplantae</taxon>
        <taxon>Streptophyta</taxon>
        <taxon>Embryophyta</taxon>
        <taxon>Tracheophyta</taxon>
        <taxon>Spermatophyta</taxon>
        <taxon>Magnoliopsida</taxon>
        <taxon>Liliopsida</taxon>
        <taxon>Asparagales</taxon>
        <taxon>Iridaceae</taxon>
        <taxon>Iridoideae</taxon>
        <taxon>Irideae</taxon>
        <taxon>Iris</taxon>
    </lineage>
</organism>
<evidence type="ECO:0000256" key="8">
    <source>
        <dbReference type="ARBA" id="ARBA00022692"/>
    </source>
</evidence>
<dbReference type="GO" id="GO:0019290">
    <property type="term" value="P:siderophore biosynthetic process"/>
    <property type="evidence" value="ECO:0007669"/>
    <property type="project" value="InterPro"/>
</dbReference>
<protein>
    <recommendedName>
        <fullName evidence="4">3-oxoacyl-[acyl-carrier-protein] reductase</fullName>
        <ecNumber evidence="4">1.1.1.100</ecNumber>
    </recommendedName>
</protein>
<keyword evidence="6" id="KW-0328">Glycosyltransferase</keyword>
<dbReference type="GO" id="GO:0004316">
    <property type="term" value="F:3-oxoacyl-[acyl-carrier-protein] reductase (NADPH) activity"/>
    <property type="evidence" value="ECO:0007669"/>
    <property type="project" value="UniProtKB-EC"/>
</dbReference>
<comment type="similarity">
    <text evidence="3">Belongs to the short-chain dehydrogenases/reductases (SDR) family.</text>
</comment>
<dbReference type="PANTHER" id="PTHR42879:SF2">
    <property type="entry name" value="3-OXOACYL-[ACYL-CARRIER-PROTEIN] REDUCTASE FABG"/>
    <property type="match status" value="1"/>
</dbReference>
<reference evidence="14" key="1">
    <citation type="journal article" date="2023" name="GigaByte">
        <title>Genome assembly of the bearded iris, Iris pallida Lam.</title>
        <authorList>
            <person name="Bruccoleri R.E."/>
            <person name="Oakeley E.J."/>
            <person name="Faust A.M.E."/>
            <person name="Altorfer M."/>
            <person name="Dessus-Babus S."/>
            <person name="Burckhardt D."/>
            <person name="Oertli M."/>
            <person name="Naumann U."/>
            <person name="Petersen F."/>
            <person name="Wong J."/>
        </authorList>
    </citation>
    <scope>NUCLEOTIDE SEQUENCE</scope>
    <source>
        <strain evidence="14">GSM-AAB239-AS_SAM_17_03QT</strain>
    </source>
</reference>
<keyword evidence="9" id="KW-0276">Fatty acid metabolism</keyword>
<dbReference type="GO" id="GO:0006633">
    <property type="term" value="P:fatty acid biosynthetic process"/>
    <property type="evidence" value="ECO:0007669"/>
    <property type="project" value="UniProtKB-KW"/>
</dbReference>
<comment type="pathway">
    <text evidence="2">Lipid metabolism; fatty acid biosynthesis.</text>
</comment>
<dbReference type="InterPro" id="IPR003560">
    <property type="entry name" value="DHB_DH"/>
</dbReference>
<evidence type="ECO:0000313" key="15">
    <source>
        <dbReference type="Proteomes" id="UP001140949"/>
    </source>
</evidence>
<name>A0AAX6EG91_IRIPA</name>
<evidence type="ECO:0000256" key="5">
    <source>
        <dbReference type="ARBA" id="ARBA00022516"/>
    </source>
</evidence>
<dbReference type="EC" id="1.1.1.100" evidence="4"/>
<dbReference type="InterPro" id="IPR036291">
    <property type="entry name" value="NAD(P)-bd_dom_sf"/>
</dbReference>
<evidence type="ECO:0000256" key="3">
    <source>
        <dbReference type="ARBA" id="ARBA00006484"/>
    </source>
</evidence>
<dbReference type="InterPro" id="IPR002347">
    <property type="entry name" value="SDR_fam"/>
</dbReference>
<evidence type="ECO:0000256" key="6">
    <source>
        <dbReference type="ARBA" id="ARBA00022676"/>
    </source>
</evidence>
<dbReference type="Pfam" id="PF00106">
    <property type="entry name" value="adh_short"/>
    <property type="match status" value="1"/>
</dbReference>
<dbReference type="SUPFAM" id="SSF51735">
    <property type="entry name" value="NAD(P)-binding Rossmann-fold domains"/>
    <property type="match status" value="1"/>
</dbReference>
<keyword evidence="10" id="KW-1133">Transmembrane helix</keyword>
<evidence type="ECO:0000256" key="2">
    <source>
        <dbReference type="ARBA" id="ARBA00005194"/>
    </source>
</evidence>
<dbReference type="AlphaFoldDB" id="A0AAX6EG91"/>
<dbReference type="Pfam" id="PF03552">
    <property type="entry name" value="Cellulose_synt"/>
    <property type="match status" value="1"/>
</dbReference>
<dbReference type="EMBL" id="JANAVB010036710">
    <property type="protein sequence ID" value="KAJ6802983.1"/>
    <property type="molecule type" value="Genomic_DNA"/>
</dbReference>
<sequence>MVVDTWGTVDILINNAGITRGTLLMRMKKSQWQEVINLNLTGVFLCTQAAAKIMMKKKKVLGLLMTSHKSQLMSQPSLEKRFGQSAVFVASTLMEHGGIPQSATPDSLLKEAIHVISCGYEDKTDRGNELYINGGAKHKEHLIDNQKQVGY</sequence>
<keyword evidence="15" id="KW-1185">Reference proteome</keyword>
<evidence type="ECO:0000256" key="4">
    <source>
        <dbReference type="ARBA" id="ARBA00012948"/>
    </source>
</evidence>
<evidence type="ECO:0000256" key="11">
    <source>
        <dbReference type="ARBA" id="ARBA00023136"/>
    </source>
</evidence>
<dbReference type="InterPro" id="IPR005150">
    <property type="entry name" value="Cellulose_synth"/>
</dbReference>
<keyword evidence="8" id="KW-0812">Transmembrane</keyword>
<keyword evidence="5" id="KW-0444">Lipid biosynthesis</keyword>
<dbReference type="Gene3D" id="3.40.50.720">
    <property type="entry name" value="NAD(P)-binding Rossmann-like Domain"/>
    <property type="match status" value="1"/>
</dbReference>
<dbReference type="PANTHER" id="PTHR42879">
    <property type="entry name" value="3-OXOACYL-(ACYL-CARRIER-PROTEIN) REDUCTASE"/>
    <property type="match status" value="1"/>
</dbReference>
<accession>A0AAX6EG91</accession>
<dbReference type="PRINTS" id="PR01397">
    <property type="entry name" value="DHBDHDRGNASE"/>
</dbReference>
<dbReference type="Proteomes" id="UP001140949">
    <property type="component" value="Unassembled WGS sequence"/>
</dbReference>
<keyword evidence="12" id="KW-0443">Lipid metabolism</keyword>
<keyword evidence="7" id="KW-0808">Transferase</keyword>
<dbReference type="GO" id="GO:0016020">
    <property type="term" value="C:membrane"/>
    <property type="evidence" value="ECO:0007669"/>
    <property type="project" value="InterPro"/>
</dbReference>
<proteinExistence type="inferred from homology"/>